<dbReference type="EMBL" id="KI395392">
    <property type="protein sequence ID" value="ERM98299.1"/>
    <property type="molecule type" value="Genomic_DNA"/>
</dbReference>
<feature type="region of interest" description="Disordered" evidence="1">
    <location>
        <begin position="44"/>
        <end position="63"/>
    </location>
</feature>
<protein>
    <submittedName>
        <fullName evidence="2">Uncharacterized protein</fullName>
    </submittedName>
</protein>
<proteinExistence type="predicted"/>
<reference evidence="3" key="1">
    <citation type="journal article" date="2013" name="Science">
        <title>The Amborella genome and the evolution of flowering plants.</title>
        <authorList>
            <consortium name="Amborella Genome Project"/>
        </authorList>
    </citation>
    <scope>NUCLEOTIDE SEQUENCE [LARGE SCALE GENOMIC DNA]</scope>
</reference>
<sequence length="82" mass="9069">MTEVLTSLTSDIKSRSEPYLTIDTNLAIMASELAKTMVVTPLEEASSDQGLLTSDSPPNERSDMMLDFLCAGRQETKWAQEK</sequence>
<dbReference type="AlphaFoldDB" id="W1NUG4"/>
<evidence type="ECO:0000256" key="1">
    <source>
        <dbReference type="SAM" id="MobiDB-lite"/>
    </source>
</evidence>
<dbReference type="Gramene" id="ERM98299">
    <property type="protein sequence ID" value="ERM98299"/>
    <property type="gene ID" value="AMTR_s00094p00054460"/>
</dbReference>
<keyword evidence="3" id="KW-1185">Reference proteome</keyword>
<gene>
    <name evidence="2" type="ORF">AMTR_s00094p00054460</name>
</gene>
<feature type="compositionally biased region" description="Polar residues" evidence="1">
    <location>
        <begin position="47"/>
        <end position="57"/>
    </location>
</feature>
<accession>W1NUG4</accession>
<evidence type="ECO:0000313" key="3">
    <source>
        <dbReference type="Proteomes" id="UP000017836"/>
    </source>
</evidence>
<evidence type="ECO:0000313" key="2">
    <source>
        <dbReference type="EMBL" id="ERM98299.1"/>
    </source>
</evidence>
<name>W1NUG4_AMBTC</name>
<dbReference type="HOGENOM" id="CLU_2561355_0_0_1"/>
<dbReference type="Proteomes" id="UP000017836">
    <property type="component" value="Unassembled WGS sequence"/>
</dbReference>
<organism evidence="2 3">
    <name type="scientific">Amborella trichopoda</name>
    <dbReference type="NCBI Taxonomy" id="13333"/>
    <lineage>
        <taxon>Eukaryota</taxon>
        <taxon>Viridiplantae</taxon>
        <taxon>Streptophyta</taxon>
        <taxon>Embryophyta</taxon>
        <taxon>Tracheophyta</taxon>
        <taxon>Spermatophyta</taxon>
        <taxon>Magnoliopsida</taxon>
        <taxon>Amborellales</taxon>
        <taxon>Amborellaceae</taxon>
        <taxon>Amborella</taxon>
    </lineage>
</organism>